<keyword evidence="3" id="KW-1185">Reference proteome</keyword>
<sequence length="116" mass="13136">MREVAVAEWQSGRVMGPCAMGASRTPEAQAAVLWHCRHAVRHRGAMQAAGGCKERRGRGPCNGRHGRRYNLRGNPIPLPPKRCPWPPGRNGCLRRDQDQEEEEEKEEQEEEGEARR</sequence>
<gene>
    <name evidence="2" type="ORF">PCOR1329_LOCUS61389</name>
</gene>
<accession>A0ABN9VUT1</accession>
<dbReference type="EMBL" id="CAUYUJ010017724">
    <property type="protein sequence ID" value="CAK0877281.1"/>
    <property type="molecule type" value="Genomic_DNA"/>
</dbReference>
<reference evidence="2" key="1">
    <citation type="submission" date="2023-10" db="EMBL/GenBank/DDBJ databases">
        <authorList>
            <person name="Chen Y."/>
            <person name="Shah S."/>
            <person name="Dougan E. K."/>
            <person name="Thang M."/>
            <person name="Chan C."/>
        </authorList>
    </citation>
    <scope>NUCLEOTIDE SEQUENCE [LARGE SCALE GENOMIC DNA]</scope>
</reference>
<feature type="compositionally biased region" description="Pro residues" evidence="1">
    <location>
        <begin position="76"/>
        <end position="87"/>
    </location>
</feature>
<evidence type="ECO:0000313" key="2">
    <source>
        <dbReference type="EMBL" id="CAK0877281.1"/>
    </source>
</evidence>
<protein>
    <submittedName>
        <fullName evidence="2">Uncharacterized protein</fullName>
    </submittedName>
</protein>
<feature type="region of interest" description="Disordered" evidence="1">
    <location>
        <begin position="50"/>
        <end position="116"/>
    </location>
</feature>
<organism evidence="2 3">
    <name type="scientific">Prorocentrum cordatum</name>
    <dbReference type="NCBI Taxonomy" id="2364126"/>
    <lineage>
        <taxon>Eukaryota</taxon>
        <taxon>Sar</taxon>
        <taxon>Alveolata</taxon>
        <taxon>Dinophyceae</taxon>
        <taxon>Prorocentrales</taxon>
        <taxon>Prorocentraceae</taxon>
        <taxon>Prorocentrum</taxon>
    </lineage>
</organism>
<feature type="compositionally biased region" description="Acidic residues" evidence="1">
    <location>
        <begin position="98"/>
        <end position="116"/>
    </location>
</feature>
<dbReference type="Proteomes" id="UP001189429">
    <property type="component" value="Unassembled WGS sequence"/>
</dbReference>
<comment type="caution">
    <text evidence="2">The sequence shown here is derived from an EMBL/GenBank/DDBJ whole genome shotgun (WGS) entry which is preliminary data.</text>
</comment>
<name>A0ABN9VUT1_9DINO</name>
<proteinExistence type="predicted"/>
<evidence type="ECO:0000313" key="3">
    <source>
        <dbReference type="Proteomes" id="UP001189429"/>
    </source>
</evidence>
<evidence type="ECO:0000256" key="1">
    <source>
        <dbReference type="SAM" id="MobiDB-lite"/>
    </source>
</evidence>